<evidence type="ECO:0000313" key="1">
    <source>
        <dbReference type="EMBL" id="GFY24107.1"/>
    </source>
</evidence>
<reference evidence="1" key="1">
    <citation type="submission" date="2020-08" db="EMBL/GenBank/DDBJ databases">
        <title>Multicomponent nature underlies the extraordinary mechanical properties of spider dragline silk.</title>
        <authorList>
            <person name="Kono N."/>
            <person name="Nakamura H."/>
            <person name="Mori M."/>
            <person name="Yoshida Y."/>
            <person name="Ohtoshi R."/>
            <person name="Malay A.D."/>
            <person name="Moran D.A.P."/>
            <person name="Tomita M."/>
            <person name="Numata K."/>
            <person name="Arakawa K."/>
        </authorList>
    </citation>
    <scope>NUCLEOTIDE SEQUENCE</scope>
</reference>
<protein>
    <submittedName>
        <fullName evidence="1">Uncharacterized protein</fullName>
    </submittedName>
</protein>
<keyword evidence="2" id="KW-1185">Reference proteome</keyword>
<dbReference type="PANTHER" id="PTHR45913:SF19">
    <property type="entry name" value="LOW QUALITY PROTEIN: ZINC FINGER BED DOMAIN-CONTAINING PROTEIN 5-LIKE"/>
    <property type="match status" value="1"/>
</dbReference>
<dbReference type="EMBL" id="BMAU01021369">
    <property type="protein sequence ID" value="GFY24107.1"/>
    <property type="molecule type" value="Genomic_DNA"/>
</dbReference>
<proteinExistence type="predicted"/>
<evidence type="ECO:0000313" key="2">
    <source>
        <dbReference type="Proteomes" id="UP000887159"/>
    </source>
</evidence>
<sequence length="124" mass="14128">MTEYFIGAEGGQSTTSLFEFHSSDRLNGVELKRGVLMFPFRSGQTNGRLNKTCKNDVPRTILISLVRDSRFGDNFAKELQFIPLSNDTVARRDEDIAEDVEQQPFCKLRDELFSIQLDETTDSN</sequence>
<dbReference type="Proteomes" id="UP000887159">
    <property type="component" value="Unassembled WGS sequence"/>
</dbReference>
<name>A0A8X7BAX9_TRICX</name>
<dbReference type="PANTHER" id="PTHR45913">
    <property type="entry name" value="EPM2A-INTERACTING PROTEIN 1"/>
    <property type="match status" value="1"/>
</dbReference>
<gene>
    <name evidence="1" type="ORF">TNCV_1011601</name>
</gene>
<comment type="caution">
    <text evidence="1">The sequence shown here is derived from an EMBL/GenBank/DDBJ whole genome shotgun (WGS) entry which is preliminary data.</text>
</comment>
<dbReference type="AlphaFoldDB" id="A0A8X7BAX9"/>
<organism evidence="1 2">
    <name type="scientific">Trichonephila clavipes</name>
    <name type="common">Golden silk orbweaver</name>
    <name type="synonym">Nephila clavipes</name>
    <dbReference type="NCBI Taxonomy" id="2585209"/>
    <lineage>
        <taxon>Eukaryota</taxon>
        <taxon>Metazoa</taxon>
        <taxon>Ecdysozoa</taxon>
        <taxon>Arthropoda</taxon>
        <taxon>Chelicerata</taxon>
        <taxon>Arachnida</taxon>
        <taxon>Araneae</taxon>
        <taxon>Araneomorphae</taxon>
        <taxon>Entelegynae</taxon>
        <taxon>Araneoidea</taxon>
        <taxon>Nephilidae</taxon>
        <taxon>Trichonephila</taxon>
    </lineage>
</organism>
<accession>A0A8X7BAX9</accession>